<dbReference type="PROSITE" id="PS52016">
    <property type="entry name" value="TONB_DEPENDENT_REC_3"/>
    <property type="match status" value="1"/>
</dbReference>
<feature type="domain" description="TonB-dependent receptor-like beta-barrel" evidence="12">
    <location>
        <begin position="413"/>
        <end position="919"/>
    </location>
</feature>
<reference evidence="14 15" key="1">
    <citation type="submission" date="2014-11" db="EMBL/GenBank/DDBJ databases">
        <title>Genome sequence of Flavihumibacter solisilvae 3-3.</title>
        <authorList>
            <person name="Zhou G."/>
            <person name="Li M."/>
            <person name="Wang G."/>
        </authorList>
    </citation>
    <scope>NUCLEOTIDE SEQUENCE [LARGE SCALE GENOMIC DNA]</scope>
    <source>
        <strain evidence="14 15">3-3</strain>
    </source>
</reference>
<dbReference type="InterPro" id="IPR023997">
    <property type="entry name" value="TonB-dep_OMP_SusC/RagA_CS"/>
</dbReference>
<dbReference type="Gene3D" id="2.60.40.1120">
    <property type="entry name" value="Carboxypeptidase-like, regulatory domain"/>
    <property type="match status" value="1"/>
</dbReference>
<dbReference type="Pfam" id="PF13715">
    <property type="entry name" value="CarbopepD_reg_2"/>
    <property type="match status" value="1"/>
</dbReference>
<dbReference type="NCBIfam" id="TIGR04056">
    <property type="entry name" value="OMP_RagA_SusC"/>
    <property type="match status" value="1"/>
</dbReference>
<gene>
    <name evidence="14" type="ORF">OI18_02620</name>
</gene>
<dbReference type="SUPFAM" id="SSF56935">
    <property type="entry name" value="Porins"/>
    <property type="match status" value="1"/>
</dbReference>
<keyword evidence="5 9" id="KW-0798">TonB box</keyword>
<evidence type="ECO:0000256" key="10">
    <source>
        <dbReference type="SAM" id="MobiDB-lite"/>
    </source>
</evidence>
<dbReference type="Pfam" id="PF07715">
    <property type="entry name" value="Plug"/>
    <property type="match status" value="1"/>
</dbReference>
<evidence type="ECO:0000256" key="8">
    <source>
        <dbReference type="PROSITE-ProRule" id="PRU01360"/>
    </source>
</evidence>
<comment type="caution">
    <text evidence="14">The sequence shown here is derived from an EMBL/GenBank/DDBJ whole genome shotgun (WGS) entry which is preliminary data.</text>
</comment>
<dbReference type="InterPro" id="IPR008969">
    <property type="entry name" value="CarboxyPept-like_regulatory"/>
</dbReference>
<evidence type="ECO:0000256" key="5">
    <source>
        <dbReference type="ARBA" id="ARBA00023077"/>
    </source>
</evidence>
<evidence type="ECO:0000256" key="7">
    <source>
        <dbReference type="ARBA" id="ARBA00023237"/>
    </source>
</evidence>
<accession>A0A0C1L9A0</accession>
<dbReference type="STRING" id="1349421.OI18_02620"/>
<keyword evidence="3 8" id="KW-1134">Transmembrane beta strand</keyword>
<keyword evidence="6 8" id="KW-0472">Membrane</keyword>
<keyword evidence="2 8" id="KW-0813">Transport</keyword>
<evidence type="ECO:0000259" key="12">
    <source>
        <dbReference type="Pfam" id="PF00593"/>
    </source>
</evidence>
<evidence type="ECO:0000256" key="11">
    <source>
        <dbReference type="SAM" id="SignalP"/>
    </source>
</evidence>
<dbReference type="InterPro" id="IPR012910">
    <property type="entry name" value="Plug_dom"/>
</dbReference>
<keyword evidence="14" id="KW-0675">Receptor</keyword>
<keyword evidence="7 8" id="KW-0998">Cell outer membrane</keyword>
<dbReference type="InterPro" id="IPR036942">
    <property type="entry name" value="Beta-barrel_TonB_sf"/>
</dbReference>
<evidence type="ECO:0000259" key="13">
    <source>
        <dbReference type="Pfam" id="PF07715"/>
    </source>
</evidence>
<comment type="subcellular location">
    <subcellularLocation>
        <location evidence="1 8">Cell outer membrane</location>
        <topology evidence="1 8">Multi-pass membrane protein</topology>
    </subcellularLocation>
</comment>
<dbReference type="Proteomes" id="UP000031408">
    <property type="component" value="Unassembled WGS sequence"/>
</dbReference>
<evidence type="ECO:0000256" key="6">
    <source>
        <dbReference type="ARBA" id="ARBA00023136"/>
    </source>
</evidence>
<dbReference type="InterPro" id="IPR039426">
    <property type="entry name" value="TonB-dep_rcpt-like"/>
</dbReference>
<proteinExistence type="inferred from homology"/>
<dbReference type="RefSeq" id="WP_039136880.1">
    <property type="nucleotide sequence ID" value="NZ_JSVC01000002.1"/>
</dbReference>
<evidence type="ECO:0000313" key="15">
    <source>
        <dbReference type="Proteomes" id="UP000031408"/>
    </source>
</evidence>
<evidence type="ECO:0000256" key="9">
    <source>
        <dbReference type="RuleBase" id="RU003357"/>
    </source>
</evidence>
<evidence type="ECO:0000313" key="14">
    <source>
        <dbReference type="EMBL" id="KIC96081.1"/>
    </source>
</evidence>
<evidence type="ECO:0000256" key="2">
    <source>
        <dbReference type="ARBA" id="ARBA00022448"/>
    </source>
</evidence>
<keyword evidence="11" id="KW-0732">Signal</keyword>
<keyword evidence="15" id="KW-1185">Reference proteome</keyword>
<feature type="domain" description="TonB-dependent receptor plug" evidence="13">
    <location>
        <begin position="115"/>
        <end position="232"/>
    </location>
</feature>
<feature type="region of interest" description="Disordered" evidence="10">
    <location>
        <begin position="37"/>
        <end position="56"/>
    </location>
</feature>
<organism evidence="14 15">
    <name type="scientific">Flavihumibacter solisilvae</name>
    <dbReference type="NCBI Taxonomy" id="1349421"/>
    <lineage>
        <taxon>Bacteria</taxon>
        <taxon>Pseudomonadati</taxon>
        <taxon>Bacteroidota</taxon>
        <taxon>Chitinophagia</taxon>
        <taxon>Chitinophagales</taxon>
        <taxon>Chitinophagaceae</taxon>
        <taxon>Flavihumibacter</taxon>
    </lineage>
</organism>
<dbReference type="InterPro" id="IPR037066">
    <property type="entry name" value="Plug_dom_sf"/>
</dbReference>
<sequence>MRKLVLLMLCIIMLGGQQLFAQSRTISGKVTDAQGKPVPKATVSVKGTSSGTTSEEDGNFTLVLPEKARVLIISSVGMATQEIAIGDKSTFAISLRTDDRDLQEVVIVGYGMQRRRDLTGSVAQISGRNIKDVPVQSFDQALSGRAAGVSVTMPNGQLNNPPVIRVRGVNSISLSSFPLVVVDGIPTFTGNVGGTASNNVLGDINPSDIESMEVLKDAAATAIYGSRASAGVLLITTKKGKQGRARVNYEGWMGWTKPYNLIPMLNAQQYTDIKNEGLVNAGTPPNGTSRGFATQTDANGNLIDTDWYDFVYRTGFSHNHNVNVAGANDKTSYYLSAGYTSQEGMLIGNDFRRLSTRLNLDHKVNNWLTLAGMFNYTNSKNISPNSGSLPGQAFGIAGLGRLPLVLAPNVAPYNADGSYNINTASNTVGQGNNLTALSFYNPAYILKENKFNSDNDRILANVSAQIRLMRGLTFRSNYGIDNLLVTNKEFRAAGHGDGVQFGGAAQFSTQTYRRWNWQNILQFDRTFSDHTIGVLLGNEQQYTSQEGTNVDRRGQQDPIFDEFQGGYNSVVTAPTIGGNFYGENYLASFFGRMNYDYKKKYLLSLNARRDGFSAFAPGKKYGNFYGASAGWSITEEAFWGGLRLDNVVNNLKLKASYGLVGNNQGLGDYPFYAYYSSGLYGAQANLFFNQASNYNLSWETSKKLDLGLEISLLNNRINFEATYFNNNIDNLILNDPQAPSRGIPGNTIPTNIGRMVNNGWEFTLNTTPVRNREVTWNSNFNITLLKNEVKELATGNSDIFPGTSGLETPSLVRVGESIGSFYAVRTVGVNPETGQRIFVYRDGRKVQYNHGAPAASRWTFLDGTVAPRGADQASDGVVIGPALPRWTGGWDNTVRWKNFDLNILFFFSGGNYVYNGTKAGLRDNRNWNNAREVTTRWTKAGEITDIPRYVFGDNVSNGSALVISENVEKADFLKARNIALGFTLPSSVVERAGLASFRIYAAVQNAFTVTGYNGFDPEVSANGNGNGNPSVDRNSVPQARTVVFGVNVGF</sequence>
<dbReference type="Gene3D" id="2.40.170.20">
    <property type="entry name" value="TonB-dependent receptor, beta-barrel domain"/>
    <property type="match status" value="1"/>
</dbReference>
<dbReference type="InterPro" id="IPR023996">
    <property type="entry name" value="TonB-dep_OMP_SusC/RagA"/>
</dbReference>
<keyword evidence="4 8" id="KW-0812">Transmembrane</keyword>
<dbReference type="EMBL" id="JSVC01000002">
    <property type="protein sequence ID" value="KIC96081.1"/>
    <property type="molecule type" value="Genomic_DNA"/>
</dbReference>
<feature type="signal peptide" evidence="11">
    <location>
        <begin position="1"/>
        <end position="21"/>
    </location>
</feature>
<protein>
    <submittedName>
        <fullName evidence="14">TonB-dependent receptor</fullName>
    </submittedName>
</protein>
<evidence type="ECO:0000256" key="4">
    <source>
        <dbReference type="ARBA" id="ARBA00022692"/>
    </source>
</evidence>
<evidence type="ECO:0000256" key="1">
    <source>
        <dbReference type="ARBA" id="ARBA00004571"/>
    </source>
</evidence>
<dbReference type="OrthoDB" id="9768177at2"/>
<dbReference type="GO" id="GO:0009279">
    <property type="term" value="C:cell outer membrane"/>
    <property type="evidence" value="ECO:0007669"/>
    <property type="project" value="UniProtKB-SubCell"/>
</dbReference>
<dbReference type="SUPFAM" id="SSF49464">
    <property type="entry name" value="Carboxypeptidase regulatory domain-like"/>
    <property type="match status" value="1"/>
</dbReference>
<evidence type="ECO:0000256" key="3">
    <source>
        <dbReference type="ARBA" id="ARBA00022452"/>
    </source>
</evidence>
<feature type="compositionally biased region" description="Low complexity" evidence="10">
    <location>
        <begin position="42"/>
        <end position="53"/>
    </location>
</feature>
<feature type="chain" id="PRO_5002148900" evidence="11">
    <location>
        <begin position="22"/>
        <end position="1050"/>
    </location>
</feature>
<dbReference type="InterPro" id="IPR000531">
    <property type="entry name" value="Beta-barrel_TonB"/>
</dbReference>
<name>A0A0C1L9A0_9BACT</name>
<comment type="similarity">
    <text evidence="8 9">Belongs to the TonB-dependent receptor family.</text>
</comment>
<dbReference type="Pfam" id="PF00593">
    <property type="entry name" value="TonB_dep_Rec_b-barrel"/>
    <property type="match status" value="1"/>
</dbReference>
<dbReference type="NCBIfam" id="TIGR04057">
    <property type="entry name" value="SusC_RagA_signa"/>
    <property type="match status" value="1"/>
</dbReference>
<dbReference type="Gene3D" id="2.170.130.10">
    <property type="entry name" value="TonB-dependent receptor, plug domain"/>
    <property type="match status" value="1"/>
</dbReference>
<dbReference type="AlphaFoldDB" id="A0A0C1L9A0"/>